<keyword evidence="6" id="KW-1185">Reference proteome</keyword>
<dbReference type="STRING" id="34004.SAMN04488021_102148"/>
<dbReference type="GO" id="GO:0005509">
    <property type="term" value="F:calcium ion binding"/>
    <property type="evidence" value="ECO:0007669"/>
    <property type="project" value="InterPro"/>
</dbReference>
<dbReference type="AlphaFoldDB" id="A0A1I2XWF7"/>
<feature type="compositionally biased region" description="Polar residues" evidence="3">
    <location>
        <begin position="1"/>
        <end position="22"/>
    </location>
</feature>
<dbReference type="PROSITE" id="PS00330">
    <property type="entry name" value="HEMOLYSIN_CALCIUM"/>
    <property type="match status" value="3"/>
</dbReference>
<dbReference type="OrthoDB" id="6305173at2"/>
<accession>A0A1I2XWF7</accession>
<dbReference type="Pfam" id="PF00353">
    <property type="entry name" value="HemolysinCabind"/>
    <property type="match status" value="4"/>
</dbReference>
<organism evidence="5 6">
    <name type="scientific">Paracoccus aminovorans</name>
    <dbReference type="NCBI Taxonomy" id="34004"/>
    <lineage>
        <taxon>Bacteria</taxon>
        <taxon>Pseudomonadati</taxon>
        <taxon>Pseudomonadota</taxon>
        <taxon>Alphaproteobacteria</taxon>
        <taxon>Rhodobacterales</taxon>
        <taxon>Paracoccaceae</taxon>
        <taxon>Paracoccus</taxon>
    </lineage>
</organism>
<dbReference type="RefSeq" id="WP_074966124.1">
    <property type="nucleotide sequence ID" value="NZ_CBCRYP010000001.1"/>
</dbReference>
<gene>
    <name evidence="5" type="ORF">SAMN04488021_102148</name>
</gene>
<dbReference type="InterPro" id="IPR001343">
    <property type="entry name" value="Hemolysn_Ca-bd"/>
</dbReference>
<evidence type="ECO:0000256" key="3">
    <source>
        <dbReference type="SAM" id="MobiDB-lite"/>
    </source>
</evidence>
<evidence type="ECO:0000313" key="6">
    <source>
        <dbReference type="Proteomes" id="UP000183635"/>
    </source>
</evidence>
<evidence type="ECO:0000256" key="1">
    <source>
        <dbReference type="ARBA" id="ARBA00004613"/>
    </source>
</evidence>
<dbReference type="Pfam" id="PF13403">
    <property type="entry name" value="Hint_2"/>
    <property type="match status" value="1"/>
</dbReference>
<feature type="region of interest" description="Disordered" evidence="3">
    <location>
        <begin position="1"/>
        <end position="39"/>
    </location>
</feature>
<comment type="subcellular location">
    <subcellularLocation>
        <location evidence="1">Secreted</location>
    </subcellularLocation>
</comment>
<proteinExistence type="predicted"/>
<sequence length="656" mass="68356">MTTFPGTPGNDSIVGSDSNDTITGGAGNDTLDGGRGSDLVDGGSGADLLIWEADPDSSGAHDVYHGGDGADGYDPSVYSSAGGDTLSMVSSGSDGFTVTFTDPNSGSAQDGHGNTLSFDGIERVSTGAGNDYIDATGAAPVNEQGIRVYTGGGNDTVIAGSGDNYINTGDGDDLVQGGDGYDVVESGPGNDTVYGNGGKDGLRWGDHSYDGPIGNDVYYGEYGGQGGHALGHIDPGSENTLNAWQYDSAGNGVKIVLDSATSGTVDATGNATGHLDFYEINNVITHSGRDTVDGSAAGVDGFRTNTFWGDDLILGSRGDDTLEGGWGADTINGGKGNDIISMTGEFYNLQGAALDSDVDTLVLEDGFGRDTVVAFSFGDSVDGYGDPAPADRLDVTNLHGVGGGDLHLDDIAVRGDVDQWGNHFAVIRFPNGEELWLPGVDPAYLTRERLHSMGIPCFCRGTLIGTDRGEIPVEQLAVGDLVMTRDHGLQPIRWIGGRALDAVDLALAPKLHPIRIRAGALGHGLPRADLMVSPQHRVLVRSAIAQRMFGAPEVLVAAKQLLAIEGIEQVAVEAVEYFHILFDRHEIVLSNGAETESLYTGPEALKSLGEAAREEILTLFPELRDGPAEAVRPLIPGGKARQMAERHLRNGKALIG</sequence>
<dbReference type="InterPro" id="IPR028992">
    <property type="entry name" value="Hedgehog/Intein_dom"/>
</dbReference>
<dbReference type="InterPro" id="IPR018511">
    <property type="entry name" value="Hemolysin-typ_Ca-bd_CS"/>
</dbReference>
<dbReference type="PANTHER" id="PTHR38340">
    <property type="entry name" value="S-LAYER PROTEIN"/>
    <property type="match status" value="1"/>
</dbReference>
<reference evidence="5 6" key="1">
    <citation type="submission" date="2016-10" db="EMBL/GenBank/DDBJ databases">
        <authorList>
            <person name="de Groot N.N."/>
        </authorList>
    </citation>
    <scope>NUCLEOTIDE SEQUENCE [LARGE SCALE GENOMIC DNA]</scope>
    <source>
        <strain evidence="5 6">DSM 8537</strain>
    </source>
</reference>
<name>A0A1I2XWF7_9RHOB</name>
<evidence type="ECO:0000313" key="5">
    <source>
        <dbReference type="EMBL" id="SFH17692.1"/>
    </source>
</evidence>
<feature type="domain" description="Hedgehog/Intein (Hint)" evidence="4">
    <location>
        <begin position="456"/>
        <end position="601"/>
    </location>
</feature>
<dbReference type="GO" id="GO:0005576">
    <property type="term" value="C:extracellular region"/>
    <property type="evidence" value="ECO:0007669"/>
    <property type="project" value="UniProtKB-SubCell"/>
</dbReference>
<dbReference type="SUPFAM" id="SSF51294">
    <property type="entry name" value="Hedgehog/intein (Hint) domain"/>
    <property type="match status" value="1"/>
</dbReference>
<dbReference type="PANTHER" id="PTHR38340:SF1">
    <property type="entry name" value="S-LAYER PROTEIN"/>
    <property type="match status" value="1"/>
</dbReference>
<protein>
    <submittedName>
        <fullName evidence="5">Hemolysin-type calcium-binding repeat-containing protein</fullName>
    </submittedName>
</protein>
<dbReference type="InterPro" id="IPR050557">
    <property type="entry name" value="RTX_toxin/Mannuronan_C5-epim"/>
</dbReference>
<dbReference type="PRINTS" id="PR00313">
    <property type="entry name" value="CABNDNGRPT"/>
</dbReference>
<dbReference type="Proteomes" id="UP000183635">
    <property type="component" value="Unassembled WGS sequence"/>
</dbReference>
<evidence type="ECO:0000256" key="2">
    <source>
        <dbReference type="ARBA" id="ARBA00022525"/>
    </source>
</evidence>
<keyword evidence="2" id="KW-0964">Secreted</keyword>
<dbReference type="Gene3D" id="2.150.10.10">
    <property type="entry name" value="Serralysin-like metalloprotease, C-terminal"/>
    <property type="match status" value="3"/>
</dbReference>
<dbReference type="SUPFAM" id="SSF51120">
    <property type="entry name" value="beta-Roll"/>
    <property type="match status" value="3"/>
</dbReference>
<dbReference type="EMBL" id="FOPU01000002">
    <property type="protein sequence ID" value="SFH17692.1"/>
    <property type="molecule type" value="Genomic_DNA"/>
</dbReference>
<evidence type="ECO:0000259" key="4">
    <source>
        <dbReference type="Pfam" id="PF13403"/>
    </source>
</evidence>
<dbReference type="InterPro" id="IPR011049">
    <property type="entry name" value="Serralysin-like_metalloprot_C"/>
</dbReference>
<dbReference type="InterPro" id="IPR036844">
    <property type="entry name" value="Hint_dom_sf"/>
</dbReference>